<evidence type="ECO:0000259" key="8">
    <source>
        <dbReference type="PROSITE" id="PS50928"/>
    </source>
</evidence>
<feature type="domain" description="ABC transmembrane type-1" evidence="8">
    <location>
        <begin position="71"/>
        <end position="286"/>
    </location>
</feature>
<comment type="caution">
    <text evidence="9">The sequence shown here is derived from an EMBL/GenBank/DDBJ whole genome shotgun (WGS) entry which is preliminary data.</text>
</comment>
<name>A0A100VST4_PAEAM</name>
<feature type="transmembrane region" description="Helical" evidence="7">
    <location>
        <begin position="160"/>
        <end position="184"/>
    </location>
</feature>
<reference evidence="10 12" key="3">
    <citation type="submission" date="2016-11" db="EMBL/GenBank/DDBJ databases">
        <title>Paenibacillus species isolates.</title>
        <authorList>
            <person name="Beno S.M."/>
        </authorList>
    </citation>
    <scope>NUCLEOTIDE SEQUENCE [LARGE SCALE GENOMIC DNA]</scope>
    <source>
        <strain evidence="10 12">FSL H8-0246</strain>
    </source>
</reference>
<sequence>MTITYLKRYWQLYALISLPLIYFLIFRYGPMYGVQIAFKDFNLFQGINGSEWIGFDAFREVFGMRDFYTTLRNTFMLNFLDLLVSFPAPIILAIMLYEVRFKWFKKISQTILYIPHFISWVIIGGIVYQLFGNQSGMVNGVLESMGLNSIPFLTEKNPWLVTYLFTGVWQSAGWGTILYLAALTGVNKELFEAAEIDGASRLKRIWHITLPSIKPTIVTLLILNLGHMVSIGFDRPYIIGNTAVREYSDVLSTFVYRVGLESGQYTLATVVGLFQAVVGLIFVLGSNYISKKATGEGIL</sequence>
<dbReference type="Pfam" id="PF00528">
    <property type="entry name" value="BPD_transp_1"/>
    <property type="match status" value="1"/>
</dbReference>
<reference evidence="11" key="2">
    <citation type="submission" date="2016-01" db="EMBL/GenBank/DDBJ databases">
        <title>Draft Genome Sequence of Paenibacillus amylolyticus Heshi-A3 that Was Isolated from Fermented Rice Bran with Aging Salted Mackerel, Which Was Named Heshiko as Traditional Fermented Seafood in Japan.</title>
        <authorList>
            <person name="Akuzawa S."/>
            <person name="Nakagawa J."/>
            <person name="Kanekatsu T."/>
            <person name="Kubota E."/>
            <person name="Ohtake R."/>
            <person name="Suzuki T."/>
            <person name="Kanesaki Y."/>
        </authorList>
    </citation>
    <scope>NUCLEOTIDE SEQUENCE [LARGE SCALE GENOMIC DNA]</scope>
    <source>
        <strain evidence="11">Heshi-A3</strain>
    </source>
</reference>
<dbReference type="PANTHER" id="PTHR43227:SF11">
    <property type="entry name" value="BLL4140 PROTEIN"/>
    <property type="match status" value="1"/>
</dbReference>
<comment type="similarity">
    <text evidence="7">Belongs to the binding-protein-dependent transport system permease family.</text>
</comment>
<keyword evidence="10" id="KW-0067">ATP-binding</keyword>
<evidence type="ECO:0000313" key="11">
    <source>
        <dbReference type="Proteomes" id="UP000069697"/>
    </source>
</evidence>
<feature type="transmembrane region" description="Helical" evidence="7">
    <location>
        <begin position="205"/>
        <end position="226"/>
    </location>
</feature>
<feature type="transmembrane region" description="Helical" evidence="7">
    <location>
        <begin position="265"/>
        <end position="284"/>
    </location>
</feature>
<evidence type="ECO:0000256" key="5">
    <source>
        <dbReference type="ARBA" id="ARBA00022989"/>
    </source>
</evidence>
<protein>
    <submittedName>
        <fullName evidence="9">Binding-protein-dependent transport systems inner membrane component</fullName>
    </submittedName>
    <submittedName>
        <fullName evidence="10">Polysaccharide ABC transporter ATP-binding protein</fullName>
    </submittedName>
</protein>
<organism evidence="9 11">
    <name type="scientific">Paenibacillus amylolyticus</name>
    <dbReference type="NCBI Taxonomy" id="1451"/>
    <lineage>
        <taxon>Bacteria</taxon>
        <taxon>Bacillati</taxon>
        <taxon>Bacillota</taxon>
        <taxon>Bacilli</taxon>
        <taxon>Bacillales</taxon>
        <taxon>Paenibacillaceae</taxon>
        <taxon>Paenibacillus</taxon>
    </lineage>
</organism>
<dbReference type="GO" id="GO:0005886">
    <property type="term" value="C:plasma membrane"/>
    <property type="evidence" value="ECO:0007669"/>
    <property type="project" value="UniProtKB-SubCell"/>
</dbReference>
<gene>
    <name evidence="10" type="ORF">BK131_23435</name>
    <name evidence="9" type="ORF">PAHA3_5541</name>
</gene>
<keyword evidence="6 7" id="KW-0472">Membrane</keyword>
<evidence type="ECO:0000256" key="2">
    <source>
        <dbReference type="ARBA" id="ARBA00022448"/>
    </source>
</evidence>
<accession>A0A100VST4</accession>
<dbReference type="Proteomes" id="UP000187134">
    <property type="component" value="Unassembled WGS sequence"/>
</dbReference>
<dbReference type="InterPro" id="IPR035906">
    <property type="entry name" value="MetI-like_sf"/>
</dbReference>
<keyword evidence="4 7" id="KW-0812">Transmembrane</keyword>
<dbReference type="InterPro" id="IPR050809">
    <property type="entry name" value="UgpAE/MalFG_permease"/>
</dbReference>
<proteinExistence type="inferred from homology"/>
<dbReference type="Proteomes" id="UP000069697">
    <property type="component" value="Unassembled WGS sequence"/>
</dbReference>
<dbReference type="RefSeq" id="WP_062837760.1">
    <property type="nucleotide sequence ID" value="NZ_BCNV01000009.1"/>
</dbReference>
<evidence type="ECO:0000313" key="9">
    <source>
        <dbReference type="EMBL" id="GAS85417.1"/>
    </source>
</evidence>
<dbReference type="Gene3D" id="1.10.3720.10">
    <property type="entry name" value="MetI-like"/>
    <property type="match status" value="1"/>
</dbReference>
<feature type="transmembrane region" description="Helical" evidence="7">
    <location>
        <begin position="111"/>
        <end position="131"/>
    </location>
</feature>
<dbReference type="GO" id="GO:0005524">
    <property type="term" value="F:ATP binding"/>
    <property type="evidence" value="ECO:0007669"/>
    <property type="project" value="UniProtKB-KW"/>
</dbReference>
<evidence type="ECO:0000256" key="1">
    <source>
        <dbReference type="ARBA" id="ARBA00004651"/>
    </source>
</evidence>
<evidence type="ECO:0000256" key="6">
    <source>
        <dbReference type="ARBA" id="ARBA00023136"/>
    </source>
</evidence>
<reference evidence="9 11" key="1">
    <citation type="journal article" date="2016" name="Genome Announc.">
        <title>Draft Genome Sequence of Paenibacillus amylolyticus Heshi-A3, Isolated from Fermented Rice Bran in a Japanese Fermented Seafood Dish.</title>
        <authorList>
            <person name="Akuzawa S."/>
            <person name="Nagaoka J."/>
            <person name="Kanekatsu M."/>
            <person name="Kubota E."/>
            <person name="Ohtake R."/>
            <person name="Suzuki T."/>
            <person name="Kanesaki Y."/>
        </authorList>
    </citation>
    <scope>NUCLEOTIDE SEQUENCE [LARGE SCALE GENOMIC DNA]</scope>
    <source>
        <strain evidence="9 11">Heshi-A3</strain>
    </source>
</reference>
<dbReference type="EMBL" id="MRTJ01000013">
    <property type="protein sequence ID" value="OMF10577.1"/>
    <property type="molecule type" value="Genomic_DNA"/>
</dbReference>
<evidence type="ECO:0000313" key="10">
    <source>
        <dbReference type="EMBL" id="OMF10577.1"/>
    </source>
</evidence>
<keyword evidence="10" id="KW-0547">Nucleotide-binding</keyword>
<dbReference type="OrthoDB" id="9785836at2"/>
<evidence type="ECO:0000256" key="4">
    <source>
        <dbReference type="ARBA" id="ARBA00022692"/>
    </source>
</evidence>
<feature type="transmembrane region" description="Helical" evidence="7">
    <location>
        <begin position="12"/>
        <end position="29"/>
    </location>
</feature>
<dbReference type="GO" id="GO:0055085">
    <property type="term" value="P:transmembrane transport"/>
    <property type="evidence" value="ECO:0007669"/>
    <property type="project" value="InterPro"/>
</dbReference>
<dbReference type="InterPro" id="IPR000515">
    <property type="entry name" value="MetI-like"/>
</dbReference>
<evidence type="ECO:0000256" key="7">
    <source>
        <dbReference type="RuleBase" id="RU363032"/>
    </source>
</evidence>
<dbReference type="SUPFAM" id="SSF161098">
    <property type="entry name" value="MetI-like"/>
    <property type="match status" value="1"/>
</dbReference>
<dbReference type="EMBL" id="BCNV01000009">
    <property type="protein sequence ID" value="GAS85417.1"/>
    <property type="molecule type" value="Genomic_DNA"/>
</dbReference>
<evidence type="ECO:0000256" key="3">
    <source>
        <dbReference type="ARBA" id="ARBA00022475"/>
    </source>
</evidence>
<keyword evidence="2 7" id="KW-0813">Transport</keyword>
<dbReference type="CDD" id="cd06261">
    <property type="entry name" value="TM_PBP2"/>
    <property type="match status" value="1"/>
</dbReference>
<dbReference type="PANTHER" id="PTHR43227">
    <property type="entry name" value="BLL4140 PROTEIN"/>
    <property type="match status" value="1"/>
</dbReference>
<dbReference type="PROSITE" id="PS50928">
    <property type="entry name" value="ABC_TM1"/>
    <property type="match status" value="1"/>
</dbReference>
<keyword evidence="5 7" id="KW-1133">Transmembrane helix</keyword>
<evidence type="ECO:0000313" key="12">
    <source>
        <dbReference type="Proteomes" id="UP000187134"/>
    </source>
</evidence>
<comment type="subcellular location">
    <subcellularLocation>
        <location evidence="1 7">Cell membrane</location>
        <topology evidence="1 7">Multi-pass membrane protein</topology>
    </subcellularLocation>
</comment>
<keyword evidence="3" id="KW-1003">Cell membrane</keyword>
<feature type="transmembrane region" description="Helical" evidence="7">
    <location>
        <begin position="75"/>
        <end position="99"/>
    </location>
</feature>
<dbReference type="AlphaFoldDB" id="A0A100VST4"/>